<evidence type="ECO:0000313" key="3">
    <source>
        <dbReference type="EMBL" id="SFP89721.1"/>
    </source>
</evidence>
<evidence type="ECO:0000256" key="1">
    <source>
        <dbReference type="SAM" id="MobiDB-lite"/>
    </source>
</evidence>
<feature type="transmembrane region" description="Helical" evidence="2">
    <location>
        <begin position="46"/>
        <end position="68"/>
    </location>
</feature>
<dbReference type="AlphaFoldDB" id="A0A1I5U3F1"/>
<organism evidence="3 4">
    <name type="scientific">Sphingomonas rubra</name>
    <dbReference type="NCBI Taxonomy" id="634430"/>
    <lineage>
        <taxon>Bacteria</taxon>
        <taxon>Pseudomonadati</taxon>
        <taxon>Pseudomonadota</taxon>
        <taxon>Alphaproteobacteria</taxon>
        <taxon>Sphingomonadales</taxon>
        <taxon>Sphingomonadaceae</taxon>
        <taxon>Sphingomonas</taxon>
    </lineage>
</organism>
<gene>
    <name evidence="3" type="ORF">SAMN04488241_11072</name>
</gene>
<accession>A0A1I5U3F1</accession>
<sequence length="85" mass="8731">MSHEPPIPAGNQSPFPLQEPKHEAGGPPPGAAIARTPAPKPGLHPAIIGGLVAAGTVALAAFGAWAYASEPKNKRKGGKRRRKAR</sequence>
<evidence type="ECO:0000313" key="4">
    <source>
        <dbReference type="Proteomes" id="UP000199586"/>
    </source>
</evidence>
<dbReference type="STRING" id="634430.SAMN04488241_11072"/>
<name>A0A1I5U3F1_9SPHN</name>
<keyword evidence="2" id="KW-0812">Transmembrane</keyword>
<dbReference type="Proteomes" id="UP000199586">
    <property type="component" value="Unassembled WGS sequence"/>
</dbReference>
<dbReference type="RefSeq" id="WP_093334045.1">
    <property type="nucleotide sequence ID" value="NZ_FOXP01000010.1"/>
</dbReference>
<keyword evidence="4" id="KW-1185">Reference proteome</keyword>
<reference evidence="4" key="1">
    <citation type="submission" date="2016-10" db="EMBL/GenBank/DDBJ databases">
        <authorList>
            <person name="Varghese N."/>
            <person name="Submissions S."/>
        </authorList>
    </citation>
    <scope>NUCLEOTIDE SEQUENCE [LARGE SCALE GENOMIC DNA]</scope>
    <source>
        <strain evidence="4">CGMCC 1.9113</strain>
    </source>
</reference>
<evidence type="ECO:0000256" key="2">
    <source>
        <dbReference type="SAM" id="Phobius"/>
    </source>
</evidence>
<feature type="region of interest" description="Disordered" evidence="1">
    <location>
        <begin position="1"/>
        <end position="38"/>
    </location>
</feature>
<protein>
    <submittedName>
        <fullName evidence="3">Uncharacterized protein</fullName>
    </submittedName>
</protein>
<keyword evidence="2" id="KW-0472">Membrane</keyword>
<keyword evidence="2" id="KW-1133">Transmembrane helix</keyword>
<proteinExistence type="predicted"/>
<dbReference type="EMBL" id="FOXP01000010">
    <property type="protein sequence ID" value="SFP89721.1"/>
    <property type="molecule type" value="Genomic_DNA"/>
</dbReference>